<name>A0A183A3D2_9TREM</name>
<accession>A0A183A3D2</accession>
<reference evidence="4" key="1">
    <citation type="submission" date="2016-06" db="UniProtKB">
        <authorList>
            <consortium name="WormBaseParasite"/>
        </authorList>
    </citation>
    <scope>IDENTIFICATION</scope>
</reference>
<protein>
    <submittedName>
        <fullName evidence="2 4">Uncharacterized protein</fullName>
    </submittedName>
</protein>
<proteinExistence type="predicted"/>
<keyword evidence="3" id="KW-1185">Reference proteome</keyword>
<reference evidence="2 3" key="2">
    <citation type="submission" date="2018-11" db="EMBL/GenBank/DDBJ databases">
        <authorList>
            <consortium name="Pathogen Informatics"/>
        </authorList>
    </citation>
    <scope>NUCLEOTIDE SEQUENCE [LARGE SCALE GENOMIC DNA]</scope>
    <source>
        <strain evidence="2 3">Egypt</strain>
    </source>
</reference>
<organism evidence="4">
    <name type="scientific">Echinostoma caproni</name>
    <dbReference type="NCBI Taxonomy" id="27848"/>
    <lineage>
        <taxon>Eukaryota</taxon>
        <taxon>Metazoa</taxon>
        <taxon>Spiralia</taxon>
        <taxon>Lophotrochozoa</taxon>
        <taxon>Platyhelminthes</taxon>
        <taxon>Trematoda</taxon>
        <taxon>Digenea</taxon>
        <taxon>Plagiorchiida</taxon>
        <taxon>Echinostomata</taxon>
        <taxon>Echinostomatoidea</taxon>
        <taxon>Echinostomatidae</taxon>
        <taxon>Echinostoma</taxon>
    </lineage>
</organism>
<dbReference type="EMBL" id="UZAN01009580">
    <property type="protein sequence ID" value="VDP39559.1"/>
    <property type="molecule type" value="Genomic_DNA"/>
</dbReference>
<evidence type="ECO:0000256" key="1">
    <source>
        <dbReference type="SAM" id="MobiDB-lite"/>
    </source>
</evidence>
<feature type="region of interest" description="Disordered" evidence="1">
    <location>
        <begin position="1"/>
        <end position="27"/>
    </location>
</feature>
<evidence type="ECO:0000313" key="2">
    <source>
        <dbReference type="EMBL" id="VDP39559.1"/>
    </source>
</evidence>
<dbReference type="AlphaFoldDB" id="A0A183A3D2"/>
<evidence type="ECO:0000313" key="4">
    <source>
        <dbReference type="WBParaSite" id="ECPE_0000146701-mRNA-1"/>
    </source>
</evidence>
<dbReference type="WBParaSite" id="ECPE_0000146701-mRNA-1">
    <property type="protein sequence ID" value="ECPE_0000146701-mRNA-1"/>
    <property type="gene ID" value="ECPE_0000146701"/>
</dbReference>
<dbReference type="Proteomes" id="UP000272942">
    <property type="component" value="Unassembled WGS sequence"/>
</dbReference>
<evidence type="ECO:0000313" key="3">
    <source>
        <dbReference type="Proteomes" id="UP000272942"/>
    </source>
</evidence>
<feature type="compositionally biased region" description="Basic and acidic residues" evidence="1">
    <location>
        <begin position="1"/>
        <end position="11"/>
    </location>
</feature>
<sequence>MSTITRNERIDNYSPTDNPHLARKISTENHVGAVDQRISRYDWVKSVGTARGRGNVRVKCGPKSTVIGPQDEA</sequence>
<gene>
    <name evidence="2" type="ORF">ECPE_LOCUS1467</name>
</gene>